<proteinExistence type="predicted"/>
<protein>
    <submittedName>
        <fullName evidence="2">Uncharacterized protein</fullName>
    </submittedName>
</protein>
<evidence type="ECO:0000313" key="2">
    <source>
        <dbReference type="EMBL" id="OTF76793.1"/>
    </source>
</evidence>
<keyword evidence="3" id="KW-1185">Reference proteome</keyword>
<gene>
    <name evidence="2" type="ORF">BLA29_014124</name>
</gene>
<dbReference type="Proteomes" id="UP000194236">
    <property type="component" value="Unassembled WGS sequence"/>
</dbReference>
<sequence>MTLPHAYNIAGSDLIHLRHTANFWAERAESANTTFTNNANSVSSSSSSGKEKEKSSRIGRRRASKPFKRSKTLMESS</sequence>
<reference evidence="2 3" key="1">
    <citation type="submission" date="2017-03" db="EMBL/GenBank/DDBJ databases">
        <title>Genome Survey of Euroglyphus maynei.</title>
        <authorList>
            <person name="Arlian L.G."/>
            <person name="Morgan M.S."/>
            <person name="Rider S.D."/>
        </authorList>
    </citation>
    <scope>NUCLEOTIDE SEQUENCE [LARGE SCALE GENOMIC DNA]</scope>
    <source>
        <strain evidence="2">Arlian Lab</strain>
        <tissue evidence="2">Whole body</tissue>
    </source>
</reference>
<evidence type="ECO:0000256" key="1">
    <source>
        <dbReference type="SAM" id="MobiDB-lite"/>
    </source>
</evidence>
<organism evidence="2 3">
    <name type="scientific">Euroglyphus maynei</name>
    <name type="common">Mayne's house dust mite</name>
    <dbReference type="NCBI Taxonomy" id="6958"/>
    <lineage>
        <taxon>Eukaryota</taxon>
        <taxon>Metazoa</taxon>
        <taxon>Ecdysozoa</taxon>
        <taxon>Arthropoda</taxon>
        <taxon>Chelicerata</taxon>
        <taxon>Arachnida</taxon>
        <taxon>Acari</taxon>
        <taxon>Acariformes</taxon>
        <taxon>Sarcoptiformes</taxon>
        <taxon>Astigmata</taxon>
        <taxon>Psoroptidia</taxon>
        <taxon>Analgoidea</taxon>
        <taxon>Pyroglyphidae</taxon>
        <taxon>Pyroglyphinae</taxon>
        <taxon>Euroglyphus</taxon>
    </lineage>
</organism>
<name>A0A1Y3BA68_EURMA</name>
<dbReference type="EMBL" id="MUJZ01035755">
    <property type="protein sequence ID" value="OTF76793.1"/>
    <property type="molecule type" value="Genomic_DNA"/>
</dbReference>
<accession>A0A1Y3BA68</accession>
<feature type="compositionally biased region" description="Basic residues" evidence="1">
    <location>
        <begin position="57"/>
        <end position="71"/>
    </location>
</feature>
<feature type="region of interest" description="Disordered" evidence="1">
    <location>
        <begin position="34"/>
        <end position="77"/>
    </location>
</feature>
<dbReference type="AlphaFoldDB" id="A0A1Y3BA68"/>
<evidence type="ECO:0000313" key="3">
    <source>
        <dbReference type="Proteomes" id="UP000194236"/>
    </source>
</evidence>
<feature type="compositionally biased region" description="Low complexity" evidence="1">
    <location>
        <begin position="34"/>
        <end position="48"/>
    </location>
</feature>
<comment type="caution">
    <text evidence="2">The sequence shown here is derived from an EMBL/GenBank/DDBJ whole genome shotgun (WGS) entry which is preliminary data.</text>
</comment>